<dbReference type="OrthoDB" id="9807959at2"/>
<evidence type="ECO:0000259" key="1">
    <source>
        <dbReference type="Pfam" id="PF15919"/>
    </source>
</evidence>
<name>A0A0U9HVR7_9BACT</name>
<comment type="caution">
    <text evidence="2">The sequence shown here is derived from an EMBL/GenBank/DDBJ whole genome shotgun (WGS) entry which is preliminary data.</text>
</comment>
<dbReference type="AlphaFoldDB" id="A0A0U9HVR7"/>
<dbReference type="STRING" id="86166.TAGGR_1695"/>
<reference evidence="3" key="1">
    <citation type="submission" date="2016-01" db="EMBL/GenBank/DDBJ databases">
        <title>Draft genome sequence of Thermodesulfovibrio aggregans strain TGE-P1.</title>
        <authorList>
            <person name="Sekiguchi Y."/>
            <person name="Ohashi A."/>
            <person name="Matsuura N."/>
            <person name="Tourlousse M.D."/>
        </authorList>
    </citation>
    <scope>NUCLEOTIDE SEQUENCE [LARGE SCALE GENOMIC DNA]</scope>
    <source>
        <strain evidence="3">TGE-P1</strain>
    </source>
</reference>
<dbReference type="SUPFAM" id="SSF143100">
    <property type="entry name" value="TTHA1013/TTHA0281-like"/>
    <property type="match status" value="1"/>
</dbReference>
<dbReference type="RefSeq" id="WP_059175955.1">
    <property type="nucleotide sequence ID" value="NZ_BCNO01000001.1"/>
</dbReference>
<dbReference type="Gene3D" id="3.30.160.250">
    <property type="match status" value="1"/>
</dbReference>
<keyword evidence="3" id="KW-1185">Reference proteome</keyword>
<dbReference type="EMBL" id="BCNO01000001">
    <property type="protein sequence ID" value="GAQ94511.1"/>
    <property type="molecule type" value="Genomic_DNA"/>
</dbReference>
<protein>
    <submittedName>
        <fullName evidence="2">Predicted nuclease of the RNAse H fold, HicB family</fullName>
    </submittedName>
</protein>
<evidence type="ECO:0000313" key="3">
    <source>
        <dbReference type="Proteomes" id="UP000054976"/>
    </source>
</evidence>
<sequence length="72" mass="8123">MKLTIVIEKDSSGYFAYCPELEGCISQGDTLEEAIANIKEAVELYLETLTSEEFEEIKRKKVFTSTIEVQVA</sequence>
<dbReference type="InterPro" id="IPR035069">
    <property type="entry name" value="TTHA1013/TTHA0281-like"/>
</dbReference>
<dbReference type="InterPro" id="IPR031807">
    <property type="entry name" value="HicB-like"/>
</dbReference>
<gene>
    <name evidence="2" type="ORF">TAGGR_1695</name>
</gene>
<dbReference type="PANTHER" id="PTHR34504">
    <property type="entry name" value="ANTITOXIN HICB"/>
    <property type="match status" value="1"/>
</dbReference>
<organism evidence="2 3">
    <name type="scientific">Thermodesulfovibrio aggregans</name>
    <dbReference type="NCBI Taxonomy" id="86166"/>
    <lineage>
        <taxon>Bacteria</taxon>
        <taxon>Pseudomonadati</taxon>
        <taxon>Nitrospirota</taxon>
        <taxon>Thermodesulfovibrionia</taxon>
        <taxon>Thermodesulfovibrionales</taxon>
        <taxon>Thermodesulfovibrionaceae</taxon>
        <taxon>Thermodesulfovibrio</taxon>
    </lineage>
</organism>
<feature type="domain" description="HicB-like antitoxin of toxin-antitoxin system" evidence="1">
    <location>
        <begin position="5"/>
        <end position="55"/>
    </location>
</feature>
<accession>A0A0U9HVR7</accession>
<proteinExistence type="predicted"/>
<dbReference type="PANTHER" id="PTHR34504:SF2">
    <property type="entry name" value="UPF0150 PROTEIN SSL0259"/>
    <property type="match status" value="1"/>
</dbReference>
<dbReference type="Proteomes" id="UP000054976">
    <property type="component" value="Unassembled WGS sequence"/>
</dbReference>
<dbReference type="Pfam" id="PF15919">
    <property type="entry name" value="HicB_lk_antitox"/>
    <property type="match status" value="1"/>
</dbReference>
<dbReference type="InterPro" id="IPR051404">
    <property type="entry name" value="TA_system_antitoxin"/>
</dbReference>
<evidence type="ECO:0000313" key="2">
    <source>
        <dbReference type="EMBL" id="GAQ94511.1"/>
    </source>
</evidence>